<comment type="caution">
    <text evidence="4">The sequence shown here is derived from an EMBL/GenBank/DDBJ whole genome shotgun (WGS) entry which is preliminary data.</text>
</comment>
<name>A0A2V4W7F0_PAEBA</name>
<dbReference type="Gene3D" id="1.10.10.10">
    <property type="entry name" value="Winged helix-like DNA-binding domain superfamily/Winged helix DNA-binding domain"/>
    <property type="match status" value="1"/>
</dbReference>
<evidence type="ECO:0000256" key="1">
    <source>
        <dbReference type="ARBA" id="ARBA00011344"/>
    </source>
</evidence>
<evidence type="ECO:0000259" key="3">
    <source>
        <dbReference type="Pfam" id="PF08281"/>
    </source>
</evidence>
<dbReference type="Proteomes" id="UP000247790">
    <property type="component" value="Unassembled WGS sequence"/>
</dbReference>
<gene>
    <name evidence="4" type="ORF">DFQ00_10214</name>
</gene>
<dbReference type="InterPro" id="IPR007627">
    <property type="entry name" value="RNA_pol_sigma70_r2"/>
</dbReference>
<protein>
    <submittedName>
        <fullName evidence="4">RNA polymerase sigma-70 factor (ECF subfamily)</fullName>
    </submittedName>
</protein>
<dbReference type="GO" id="GO:0006352">
    <property type="term" value="P:DNA-templated transcription initiation"/>
    <property type="evidence" value="ECO:0007669"/>
    <property type="project" value="InterPro"/>
</dbReference>
<organism evidence="4 5">
    <name type="scientific">Paenibacillus barcinonensis</name>
    <dbReference type="NCBI Taxonomy" id="198119"/>
    <lineage>
        <taxon>Bacteria</taxon>
        <taxon>Bacillati</taxon>
        <taxon>Bacillota</taxon>
        <taxon>Bacilli</taxon>
        <taxon>Bacillales</taxon>
        <taxon>Paenibacillaceae</taxon>
        <taxon>Paenibacillus</taxon>
    </lineage>
</organism>
<dbReference type="Pfam" id="PF04542">
    <property type="entry name" value="Sigma70_r2"/>
    <property type="match status" value="1"/>
</dbReference>
<dbReference type="InterPro" id="IPR036388">
    <property type="entry name" value="WH-like_DNA-bd_sf"/>
</dbReference>
<dbReference type="GO" id="GO:0003677">
    <property type="term" value="F:DNA binding"/>
    <property type="evidence" value="ECO:0007669"/>
    <property type="project" value="InterPro"/>
</dbReference>
<dbReference type="RefSeq" id="WP_244213678.1">
    <property type="nucleotide sequence ID" value="NZ_CP054614.1"/>
</dbReference>
<dbReference type="GO" id="GO:0016987">
    <property type="term" value="F:sigma factor activity"/>
    <property type="evidence" value="ECO:0007669"/>
    <property type="project" value="InterPro"/>
</dbReference>
<evidence type="ECO:0000313" key="4">
    <source>
        <dbReference type="EMBL" id="PYE51223.1"/>
    </source>
</evidence>
<dbReference type="AlphaFoldDB" id="A0A2V4W7F0"/>
<proteinExistence type="predicted"/>
<dbReference type="Pfam" id="PF08281">
    <property type="entry name" value="Sigma70_r4_2"/>
    <property type="match status" value="1"/>
</dbReference>
<evidence type="ECO:0000313" key="5">
    <source>
        <dbReference type="Proteomes" id="UP000247790"/>
    </source>
</evidence>
<dbReference type="InterPro" id="IPR013249">
    <property type="entry name" value="RNA_pol_sigma70_r4_t2"/>
</dbReference>
<feature type="domain" description="RNA polymerase sigma-70 region 2" evidence="2">
    <location>
        <begin position="24"/>
        <end position="88"/>
    </location>
</feature>
<dbReference type="InterPro" id="IPR014284">
    <property type="entry name" value="RNA_pol_sigma-70_dom"/>
</dbReference>
<dbReference type="PANTHER" id="PTHR30173">
    <property type="entry name" value="SIGMA 19 FACTOR"/>
    <property type="match status" value="1"/>
</dbReference>
<dbReference type="PANTHER" id="PTHR30173:SF36">
    <property type="entry name" value="ECF RNA POLYMERASE SIGMA FACTOR SIGJ"/>
    <property type="match status" value="1"/>
</dbReference>
<dbReference type="SUPFAM" id="SSF88946">
    <property type="entry name" value="Sigma2 domain of RNA polymerase sigma factors"/>
    <property type="match status" value="1"/>
</dbReference>
<comment type="subunit">
    <text evidence="1">Interacts transiently with the RNA polymerase catalytic core formed by RpoA, RpoB, RpoC and RpoZ (2 alpha, 1 beta, 1 beta' and 1 omega subunit) to form the RNA polymerase holoenzyme that can initiate transcription.</text>
</comment>
<dbReference type="InterPro" id="IPR052704">
    <property type="entry name" value="ECF_Sigma-70_Domain"/>
</dbReference>
<accession>A0A2V4W7F0</accession>
<feature type="domain" description="RNA polymerase sigma factor 70 region 4 type 2" evidence="3">
    <location>
        <begin position="126"/>
        <end position="176"/>
    </location>
</feature>
<dbReference type="InterPro" id="IPR032710">
    <property type="entry name" value="NTF2-like_dom_sf"/>
</dbReference>
<sequence>MQSKLHSDQHKHTTQVSSLDVGALYLQYKNYAFSIAYRMLGSVTEAEDLVQDCFTTLQSMKNEEIHHPKTYIGKIMMNRSLNVLNSARNQREQYVGEWLPEPLGVYETSDIPEQALEQKEMISYAYLVMLERLSPMERAVFVLREAFQHDYAEIAEWLGKTESNCRQIYRRARGHLPEHAATAEPTNADWRVKEQVLRRFTTAFLRHDVSAMLELLTDEPVFTADGGGVVRTIMRTMRVPKGVLAILTSPRVLKSLREREWLPAWINGELQLVLMKEDRLTEVLCLEMHASSERIKGIYLIVNPDKLVSVQPVNRVE</sequence>
<dbReference type="InterPro" id="IPR013324">
    <property type="entry name" value="RNA_pol_sigma_r3/r4-like"/>
</dbReference>
<dbReference type="EMBL" id="QJSW01000002">
    <property type="protein sequence ID" value="PYE51223.1"/>
    <property type="molecule type" value="Genomic_DNA"/>
</dbReference>
<reference evidence="4 5" key="1">
    <citation type="submission" date="2018-06" db="EMBL/GenBank/DDBJ databases">
        <title>Genomic Encyclopedia of Type Strains, Phase III (KMG-III): the genomes of soil and plant-associated and newly described type strains.</title>
        <authorList>
            <person name="Whitman W."/>
        </authorList>
    </citation>
    <scope>NUCLEOTIDE SEQUENCE [LARGE SCALE GENOMIC DNA]</scope>
    <source>
        <strain evidence="4 5">CECT 7022</strain>
    </source>
</reference>
<dbReference type="SUPFAM" id="SSF88659">
    <property type="entry name" value="Sigma3 and sigma4 domains of RNA polymerase sigma factors"/>
    <property type="match status" value="1"/>
</dbReference>
<dbReference type="NCBIfam" id="TIGR02937">
    <property type="entry name" value="sigma70-ECF"/>
    <property type="match status" value="1"/>
</dbReference>
<evidence type="ECO:0000259" key="2">
    <source>
        <dbReference type="Pfam" id="PF04542"/>
    </source>
</evidence>
<dbReference type="Gene3D" id="1.10.1740.10">
    <property type="match status" value="1"/>
</dbReference>
<dbReference type="SUPFAM" id="SSF54427">
    <property type="entry name" value="NTF2-like"/>
    <property type="match status" value="1"/>
</dbReference>
<dbReference type="InterPro" id="IPR013325">
    <property type="entry name" value="RNA_pol_sigma_r2"/>
</dbReference>